<dbReference type="InterPro" id="IPR017871">
    <property type="entry name" value="ABC_transporter-like_CS"/>
</dbReference>
<dbReference type="PANTHER" id="PTHR42734">
    <property type="entry name" value="METAL TRANSPORT SYSTEM ATP-BINDING PROTEIN TM_0124-RELATED"/>
    <property type="match status" value="1"/>
</dbReference>
<sequence length="242" mass="27624">MKAITIKNLYFKYDKDWILENINLTLMDKEFLAIIGPNGGGKSTLLKLILGFLKPNRGEIKIYGKSPLQARHLIGYVPQYTTFSLDIPITVVDIVLQGRLKKGKFFYSKEDKHKALLMLERLNIAHLKDKKIRDLSGGQRQKVLIARALATEPKILIMDEPTSAIDIKGQKEILDLIESLDITRIVVSHDIKILFKEVDKIAYINKIAIIHEGPKLNIPTDQHFCEVELMEFLKDTDVGFNK</sequence>
<evidence type="ECO:0000256" key="2">
    <source>
        <dbReference type="ARBA" id="ARBA00022448"/>
    </source>
</evidence>
<reference evidence="6 7" key="1">
    <citation type="journal article" date="2017" name="Syst. Appl. Microbiol.">
        <title>Lebetimonas natsushimae sp. nov., a novel strictly anaerobic, moderately thermophilic chemoautotroph isolated from a deep-sea hydrothermal vent polychaete nest in the Mid-Okinawa Trough.</title>
        <authorList>
            <person name="Nagata R."/>
            <person name="Takaki Y."/>
            <person name="Tame A."/>
            <person name="Nunoura T."/>
            <person name="Muto H."/>
            <person name="Mino S."/>
            <person name="Sawayama S."/>
            <person name="Takai K."/>
            <person name="Nakagawa S."/>
        </authorList>
    </citation>
    <scope>NUCLEOTIDE SEQUENCE [LARGE SCALE GENOMIC DNA]</scope>
    <source>
        <strain evidence="6 7">HS1857</strain>
    </source>
</reference>
<dbReference type="GO" id="GO:0005524">
    <property type="term" value="F:ATP binding"/>
    <property type="evidence" value="ECO:0007669"/>
    <property type="project" value="UniProtKB-KW"/>
</dbReference>
<evidence type="ECO:0000256" key="3">
    <source>
        <dbReference type="ARBA" id="ARBA00022741"/>
    </source>
</evidence>
<dbReference type="PANTHER" id="PTHR42734:SF17">
    <property type="entry name" value="METAL TRANSPORT SYSTEM ATP-BINDING PROTEIN TM_0124-RELATED"/>
    <property type="match status" value="1"/>
</dbReference>
<dbReference type="SUPFAM" id="SSF52540">
    <property type="entry name" value="P-loop containing nucleoside triphosphate hydrolases"/>
    <property type="match status" value="1"/>
</dbReference>
<dbReference type="InterPro" id="IPR003593">
    <property type="entry name" value="AAA+_ATPase"/>
</dbReference>
<comment type="caution">
    <text evidence="6">The sequence shown here is derived from an EMBL/GenBank/DDBJ whole genome shotgun (WGS) entry which is preliminary data.</text>
</comment>
<proteinExistence type="inferred from homology"/>
<dbReference type="Gene3D" id="3.40.50.300">
    <property type="entry name" value="P-loop containing nucleotide triphosphate hydrolases"/>
    <property type="match status" value="1"/>
</dbReference>
<dbReference type="InterPro" id="IPR003439">
    <property type="entry name" value="ABC_transporter-like_ATP-bd"/>
</dbReference>
<dbReference type="Proteomes" id="UP000217944">
    <property type="component" value="Unassembled WGS sequence"/>
</dbReference>
<dbReference type="InterPro" id="IPR027417">
    <property type="entry name" value="P-loop_NTPase"/>
</dbReference>
<evidence type="ECO:0000256" key="4">
    <source>
        <dbReference type="ARBA" id="ARBA00022840"/>
    </source>
</evidence>
<dbReference type="SMART" id="SM00382">
    <property type="entry name" value="AAA"/>
    <property type="match status" value="1"/>
</dbReference>
<keyword evidence="3" id="KW-0547">Nucleotide-binding</keyword>
<keyword evidence="4 6" id="KW-0067">ATP-binding</keyword>
<gene>
    <name evidence="6" type="ORF">LNAT_P0077</name>
</gene>
<dbReference type="CDD" id="cd03235">
    <property type="entry name" value="ABC_Metallic_Cations"/>
    <property type="match status" value="1"/>
</dbReference>
<dbReference type="PROSITE" id="PS00211">
    <property type="entry name" value="ABC_TRANSPORTER_1"/>
    <property type="match status" value="1"/>
</dbReference>
<evidence type="ECO:0000313" key="6">
    <source>
        <dbReference type="EMBL" id="GAX86782.1"/>
    </source>
</evidence>
<accession>A0A292Y7Q6</accession>
<evidence type="ECO:0000313" key="7">
    <source>
        <dbReference type="Proteomes" id="UP000217944"/>
    </source>
</evidence>
<dbReference type="RefSeq" id="WP_096257953.1">
    <property type="nucleotide sequence ID" value="NZ_BDME01000001.1"/>
</dbReference>
<comment type="similarity">
    <text evidence="1">Belongs to the ABC transporter superfamily.</text>
</comment>
<evidence type="ECO:0000259" key="5">
    <source>
        <dbReference type="PROSITE" id="PS50893"/>
    </source>
</evidence>
<evidence type="ECO:0000256" key="1">
    <source>
        <dbReference type="ARBA" id="ARBA00005417"/>
    </source>
</evidence>
<dbReference type="FunFam" id="3.40.50.300:FF:000134">
    <property type="entry name" value="Iron-enterobactin ABC transporter ATP-binding protein"/>
    <property type="match status" value="1"/>
</dbReference>
<protein>
    <submittedName>
        <fullName evidence="6">Zinc transport system ATP-binding protein</fullName>
    </submittedName>
</protein>
<keyword evidence="7" id="KW-1185">Reference proteome</keyword>
<dbReference type="EMBL" id="BDME01000001">
    <property type="protein sequence ID" value="GAX86782.1"/>
    <property type="molecule type" value="Genomic_DNA"/>
</dbReference>
<keyword evidence="2" id="KW-0813">Transport</keyword>
<dbReference type="Pfam" id="PF00005">
    <property type="entry name" value="ABC_tran"/>
    <property type="match status" value="1"/>
</dbReference>
<organism evidence="6 7">
    <name type="scientific">Lebetimonas natsushimae</name>
    <dbReference type="NCBI Taxonomy" id="1936991"/>
    <lineage>
        <taxon>Bacteria</taxon>
        <taxon>Pseudomonadati</taxon>
        <taxon>Campylobacterota</taxon>
        <taxon>Epsilonproteobacteria</taxon>
        <taxon>Nautiliales</taxon>
        <taxon>Nautiliaceae</taxon>
        <taxon>Lebetimonas</taxon>
    </lineage>
</organism>
<dbReference type="AlphaFoldDB" id="A0A292Y7Q6"/>
<dbReference type="GO" id="GO:0016887">
    <property type="term" value="F:ATP hydrolysis activity"/>
    <property type="evidence" value="ECO:0007669"/>
    <property type="project" value="InterPro"/>
</dbReference>
<dbReference type="OrthoDB" id="9806726at2"/>
<dbReference type="InterPro" id="IPR050153">
    <property type="entry name" value="Metal_Ion_Import_ABC"/>
</dbReference>
<dbReference type="PROSITE" id="PS50893">
    <property type="entry name" value="ABC_TRANSPORTER_2"/>
    <property type="match status" value="1"/>
</dbReference>
<name>A0A292Y7Q6_9BACT</name>
<feature type="domain" description="ABC transporter" evidence="5">
    <location>
        <begin position="4"/>
        <end position="231"/>
    </location>
</feature>